<feature type="domain" description="NYN" evidence="2">
    <location>
        <begin position="7"/>
        <end position="135"/>
    </location>
</feature>
<evidence type="ECO:0000256" key="1">
    <source>
        <dbReference type="SAM" id="MobiDB-lite"/>
    </source>
</evidence>
<evidence type="ECO:0000313" key="5">
    <source>
        <dbReference type="Proteomes" id="UP001059380"/>
    </source>
</evidence>
<feature type="region of interest" description="Disordered" evidence="1">
    <location>
        <begin position="142"/>
        <end position="178"/>
    </location>
</feature>
<dbReference type="PANTHER" id="PTHR35811:SF1">
    <property type="entry name" value="HTH OST-TYPE DOMAIN-CONTAINING PROTEIN"/>
    <property type="match status" value="1"/>
</dbReference>
<dbReference type="InterPro" id="IPR025605">
    <property type="entry name" value="OST-HTH/LOTUS_dom"/>
</dbReference>
<dbReference type="EMBL" id="CP093313">
    <property type="protein sequence ID" value="UWZ84987.1"/>
    <property type="molecule type" value="Genomic_DNA"/>
</dbReference>
<dbReference type="Proteomes" id="UP001059380">
    <property type="component" value="Chromosome"/>
</dbReference>
<organism evidence="4 5">
    <name type="scientific">Occallatibacter riparius</name>
    <dbReference type="NCBI Taxonomy" id="1002689"/>
    <lineage>
        <taxon>Bacteria</taxon>
        <taxon>Pseudomonadati</taxon>
        <taxon>Acidobacteriota</taxon>
        <taxon>Terriglobia</taxon>
        <taxon>Terriglobales</taxon>
        <taxon>Acidobacteriaceae</taxon>
        <taxon>Occallatibacter</taxon>
    </lineage>
</organism>
<dbReference type="CDD" id="cd11297">
    <property type="entry name" value="PIN_LabA-like_N_1"/>
    <property type="match status" value="1"/>
</dbReference>
<protein>
    <submittedName>
        <fullName evidence="4">NYN domain-containing protein</fullName>
    </submittedName>
</protein>
<evidence type="ECO:0000259" key="3">
    <source>
        <dbReference type="Pfam" id="PF12872"/>
    </source>
</evidence>
<dbReference type="CDD" id="cd10146">
    <property type="entry name" value="LabA_like_C"/>
    <property type="match status" value="1"/>
</dbReference>
<dbReference type="Pfam" id="PF01936">
    <property type="entry name" value="NYN"/>
    <property type="match status" value="1"/>
</dbReference>
<dbReference type="Gene3D" id="3.40.50.1010">
    <property type="entry name" value="5'-nuclease"/>
    <property type="match status" value="1"/>
</dbReference>
<dbReference type="AlphaFoldDB" id="A0A9J7BQB7"/>
<dbReference type="InterPro" id="IPR041966">
    <property type="entry name" value="LOTUS-like"/>
</dbReference>
<keyword evidence="5" id="KW-1185">Reference proteome</keyword>
<reference evidence="4" key="1">
    <citation type="submission" date="2021-04" db="EMBL/GenBank/DDBJ databases">
        <title>Phylogenetic analysis of Acidobacteriaceae.</title>
        <authorList>
            <person name="Qiu L."/>
            <person name="Zhang Q."/>
        </authorList>
    </citation>
    <scope>NUCLEOTIDE SEQUENCE</scope>
    <source>
        <strain evidence="4">DSM 25168</strain>
    </source>
</reference>
<dbReference type="GO" id="GO:0004540">
    <property type="term" value="F:RNA nuclease activity"/>
    <property type="evidence" value="ECO:0007669"/>
    <property type="project" value="InterPro"/>
</dbReference>
<name>A0A9J7BQB7_9BACT</name>
<gene>
    <name evidence="4" type="ORF">MOP44_03365</name>
</gene>
<dbReference type="Pfam" id="PF12872">
    <property type="entry name" value="OST-HTH"/>
    <property type="match status" value="1"/>
</dbReference>
<accession>A0A9J7BQB7</accession>
<dbReference type="RefSeq" id="WP_260794493.1">
    <property type="nucleotide sequence ID" value="NZ_CP093313.1"/>
</dbReference>
<proteinExistence type="predicted"/>
<feature type="domain" description="HTH OST-type" evidence="3">
    <location>
        <begin position="195"/>
        <end position="254"/>
    </location>
</feature>
<dbReference type="KEGG" id="orp:MOP44_03365"/>
<evidence type="ECO:0000259" key="2">
    <source>
        <dbReference type="Pfam" id="PF01936"/>
    </source>
</evidence>
<dbReference type="Gene3D" id="3.30.420.610">
    <property type="entry name" value="LOTUS domain-like"/>
    <property type="match status" value="1"/>
</dbReference>
<dbReference type="PANTHER" id="PTHR35811">
    <property type="entry name" value="SLR1870 PROTEIN"/>
    <property type="match status" value="1"/>
</dbReference>
<evidence type="ECO:0000313" key="4">
    <source>
        <dbReference type="EMBL" id="UWZ84987.1"/>
    </source>
</evidence>
<sequence>MNGDRPKLAVFFDAENVSLQYAAPILRELFSEWEIHLRRAYGSNVIAQQEVLRELSIVPVEVLRNINTKNAADLTLAVDAMEELCLGFSDGICIVSGDSDFTRLVQRIRERGKSAIVYGNANTPASLRNACTAFHLVGVKQVKSKSPKPPAKPKAVPKQARSGKADAKQSPNGSLKFKSAKTAADLQNMDAKTIASLRQNLRRAFQEYQAKSGGNSLGEFGNFIRQTHPKLHQRNFGFAHLRPLLTKLGGFHFEAVRGERGSISGYRLSLLKEPRQKTA</sequence>
<dbReference type="InterPro" id="IPR021139">
    <property type="entry name" value="NYN"/>
</dbReference>